<keyword evidence="2" id="KW-1003">Cell membrane</keyword>
<evidence type="ECO:0000256" key="5">
    <source>
        <dbReference type="ARBA" id="ARBA00023136"/>
    </source>
</evidence>
<organism evidence="7 8">
    <name type="scientific">Mucispirillum schaedleri ASF457</name>
    <dbReference type="NCBI Taxonomy" id="1379858"/>
    <lineage>
        <taxon>Bacteria</taxon>
        <taxon>Pseudomonadati</taxon>
        <taxon>Deferribacterota</taxon>
        <taxon>Deferribacteres</taxon>
        <taxon>Deferribacterales</taxon>
        <taxon>Mucispirillaceae</taxon>
        <taxon>Mucispirillum</taxon>
    </lineage>
</organism>
<dbReference type="Pfam" id="PF01618">
    <property type="entry name" value="MotA_ExbB"/>
    <property type="match status" value="1"/>
</dbReference>
<dbReference type="GO" id="GO:0005886">
    <property type="term" value="C:plasma membrane"/>
    <property type="evidence" value="ECO:0007669"/>
    <property type="project" value="UniProtKB-SubCell"/>
</dbReference>
<dbReference type="EMBL" id="CP097562">
    <property type="protein sequence ID" value="USF25003.1"/>
    <property type="molecule type" value="Genomic_DNA"/>
</dbReference>
<accession>V2QDP7</accession>
<dbReference type="PANTHER" id="PTHR30625">
    <property type="entry name" value="PROTEIN TOLQ"/>
    <property type="match status" value="1"/>
</dbReference>
<evidence type="ECO:0000313" key="8">
    <source>
        <dbReference type="Proteomes" id="UP000017429"/>
    </source>
</evidence>
<evidence type="ECO:0000256" key="1">
    <source>
        <dbReference type="ARBA" id="ARBA00004651"/>
    </source>
</evidence>
<dbReference type="GO" id="GO:0017038">
    <property type="term" value="P:protein import"/>
    <property type="evidence" value="ECO:0007669"/>
    <property type="project" value="TreeGrafter"/>
</dbReference>
<dbReference type="InterPro" id="IPR002898">
    <property type="entry name" value="MotA_ExbB_proton_chnl"/>
</dbReference>
<reference evidence="7" key="2">
    <citation type="submission" date="2022-05" db="EMBL/GenBank/DDBJ databases">
        <authorList>
            <person name="Proctor A.L."/>
            <person name="Phillips G.J."/>
            <person name="Wannemuehler M.J."/>
        </authorList>
    </citation>
    <scope>NUCLEOTIDE SEQUENCE</scope>
    <source>
        <strain evidence="7">ASF457</strain>
    </source>
</reference>
<evidence type="ECO:0000256" key="2">
    <source>
        <dbReference type="ARBA" id="ARBA00022475"/>
    </source>
</evidence>
<reference evidence="7" key="1">
    <citation type="journal article" date="2014" name="Genome Announc.">
        <title>Draft genome sequences of the altered schaedler flora, a defined bacterial community from gnotobiotic mice.</title>
        <authorList>
            <person name="Wannemuehler M.J."/>
            <person name="Overstreet A.M."/>
            <person name="Ward D.V."/>
            <person name="Phillips G.J."/>
        </authorList>
    </citation>
    <scope>NUCLEOTIDE SEQUENCE</scope>
    <source>
        <strain evidence="7">ASF457</strain>
    </source>
</reference>
<dbReference type="PANTHER" id="PTHR30625:SF11">
    <property type="entry name" value="MOTA_TOLQ_EXBB PROTON CHANNEL DOMAIN-CONTAINING PROTEIN"/>
    <property type="match status" value="1"/>
</dbReference>
<keyword evidence="8" id="KW-1185">Reference proteome</keyword>
<evidence type="ECO:0000256" key="6">
    <source>
        <dbReference type="RuleBase" id="RU004057"/>
    </source>
</evidence>
<dbReference type="AlphaFoldDB" id="V2QDP7"/>
<dbReference type="InterPro" id="IPR050790">
    <property type="entry name" value="ExbB/TolQ_transport"/>
</dbReference>
<dbReference type="RefSeq" id="WP_023276642.1">
    <property type="nucleotide sequence ID" value="NZ_CP097562.1"/>
</dbReference>
<dbReference type="Proteomes" id="UP000017429">
    <property type="component" value="Chromosome"/>
</dbReference>
<protein>
    <submittedName>
        <fullName evidence="7">Biopolymer transport protein ExbB</fullName>
    </submittedName>
</protein>
<keyword evidence="6" id="KW-0653">Protein transport</keyword>
<name>V2QDP7_9BACT</name>
<keyword evidence="5" id="KW-0472">Membrane</keyword>
<dbReference type="OrthoDB" id="4045at2"/>
<reference evidence="7" key="3">
    <citation type="submission" date="2022-06" db="EMBL/GenBank/DDBJ databases">
        <title>Resources to Facilitate Use of the Altered Schaedler Flora (ASF) Mouse Model to Study Microbiome Function.</title>
        <authorList>
            <person name="Proctor A."/>
            <person name="Parvinroo S."/>
            <person name="Richie T."/>
            <person name="Jia X."/>
            <person name="Lee S.T.M."/>
            <person name="Karp P.D."/>
            <person name="Paley S."/>
            <person name="Kostic A.D."/>
            <person name="Pierre J.F."/>
            <person name="Wannemuehler M.J."/>
            <person name="Phillips G.J."/>
        </authorList>
    </citation>
    <scope>NUCLEOTIDE SEQUENCE</scope>
    <source>
        <strain evidence="7">ASF457</strain>
    </source>
</reference>
<gene>
    <name evidence="7" type="primary">exbB</name>
    <name evidence="7" type="ORF">N508_002098</name>
</gene>
<sequence length="202" mass="21879">MWELIQKGGITMYPIILLSVIALAVFLERLISLRKEKYVPKAFYEQLVSLLKKRNINEAVEVCKADKSALARISETIITNTDLPLSRLLEVAEESGRNEAAKLDKFLPSLQTIVAIAPLLGLLGTVLGMIKIFDVIALQGTGNAEALSSGIAEALLTTAAGLVVAIPAQIFYFIAKARADAIGVALEKASSEVMNLLFKEHE</sequence>
<comment type="similarity">
    <text evidence="6">Belongs to the exbB/tolQ family.</text>
</comment>
<evidence type="ECO:0000256" key="4">
    <source>
        <dbReference type="ARBA" id="ARBA00022989"/>
    </source>
</evidence>
<evidence type="ECO:0000256" key="3">
    <source>
        <dbReference type="ARBA" id="ARBA00022692"/>
    </source>
</evidence>
<evidence type="ECO:0000313" key="7">
    <source>
        <dbReference type="EMBL" id="USF25003.1"/>
    </source>
</evidence>
<keyword evidence="3" id="KW-0812">Transmembrane</keyword>
<dbReference type="KEGG" id="msch:N508_002098"/>
<comment type="subcellular location">
    <subcellularLocation>
        <location evidence="1">Cell membrane</location>
        <topology evidence="1">Multi-pass membrane protein</topology>
    </subcellularLocation>
    <subcellularLocation>
        <location evidence="6">Membrane</location>
        <topology evidence="6">Multi-pass membrane protein</topology>
    </subcellularLocation>
</comment>
<proteinExistence type="inferred from homology"/>
<dbReference type="eggNOG" id="COG0811">
    <property type="taxonomic scope" value="Bacteria"/>
</dbReference>
<keyword evidence="6" id="KW-0813">Transport</keyword>
<keyword evidence="4" id="KW-1133">Transmembrane helix</keyword>